<keyword evidence="2" id="KW-1185">Reference proteome</keyword>
<proteinExistence type="predicted"/>
<dbReference type="EMBL" id="PGOL01003477">
    <property type="protein sequence ID" value="PKI40861.1"/>
    <property type="molecule type" value="Genomic_DNA"/>
</dbReference>
<gene>
    <name evidence="1" type="ORF">CRG98_038750</name>
</gene>
<organism evidence="1 2">
    <name type="scientific">Punica granatum</name>
    <name type="common">Pomegranate</name>
    <dbReference type="NCBI Taxonomy" id="22663"/>
    <lineage>
        <taxon>Eukaryota</taxon>
        <taxon>Viridiplantae</taxon>
        <taxon>Streptophyta</taxon>
        <taxon>Embryophyta</taxon>
        <taxon>Tracheophyta</taxon>
        <taxon>Spermatophyta</taxon>
        <taxon>Magnoliopsida</taxon>
        <taxon>eudicotyledons</taxon>
        <taxon>Gunneridae</taxon>
        <taxon>Pentapetalae</taxon>
        <taxon>rosids</taxon>
        <taxon>malvids</taxon>
        <taxon>Myrtales</taxon>
        <taxon>Lythraceae</taxon>
        <taxon>Punica</taxon>
    </lineage>
</organism>
<comment type="caution">
    <text evidence="1">The sequence shown here is derived from an EMBL/GenBank/DDBJ whole genome shotgun (WGS) entry which is preliminary data.</text>
</comment>
<dbReference type="Proteomes" id="UP000233551">
    <property type="component" value="Unassembled WGS sequence"/>
</dbReference>
<sequence>MEKAEDSGGGIEGVVGVGAGAEASSTGVADPEDFAFSPGLVVEIDGPALFIPDGVLRCQCDRGKQKRQSGEDGELTGSH</sequence>
<dbReference type="AlphaFoldDB" id="A0A2I0IA56"/>
<protein>
    <submittedName>
        <fullName evidence="1">Uncharacterized protein</fullName>
    </submittedName>
</protein>
<accession>A0A2I0IA56</accession>
<evidence type="ECO:0000313" key="2">
    <source>
        <dbReference type="Proteomes" id="UP000233551"/>
    </source>
</evidence>
<evidence type="ECO:0000313" key="1">
    <source>
        <dbReference type="EMBL" id="PKI40861.1"/>
    </source>
</evidence>
<name>A0A2I0IA56_PUNGR</name>
<reference evidence="1 2" key="1">
    <citation type="submission" date="2017-11" db="EMBL/GenBank/DDBJ databases">
        <title>De-novo sequencing of pomegranate (Punica granatum L.) genome.</title>
        <authorList>
            <person name="Akparov Z."/>
            <person name="Amiraslanov A."/>
            <person name="Hajiyeva S."/>
            <person name="Abbasov M."/>
            <person name="Kaur K."/>
            <person name="Hamwieh A."/>
            <person name="Solovyev V."/>
            <person name="Salamov A."/>
            <person name="Braich B."/>
            <person name="Kosarev P."/>
            <person name="Mahmoud A."/>
            <person name="Hajiyev E."/>
            <person name="Babayeva S."/>
            <person name="Izzatullayeva V."/>
            <person name="Mammadov A."/>
            <person name="Mammadov A."/>
            <person name="Sharifova S."/>
            <person name="Ojaghi J."/>
            <person name="Eynullazada K."/>
            <person name="Bayramov B."/>
            <person name="Abdulazimova A."/>
            <person name="Shahmuradov I."/>
        </authorList>
    </citation>
    <scope>NUCLEOTIDE SEQUENCE [LARGE SCALE GENOMIC DNA]</scope>
    <source>
        <strain evidence="2">cv. AG2017</strain>
        <tissue evidence="1">Leaf</tissue>
    </source>
</reference>